<keyword evidence="2" id="KW-0732">Signal</keyword>
<dbReference type="InterPro" id="IPR007893">
    <property type="entry name" value="Spore_coat_U/FanG"/>
</dbReference>
<dbReference type="EMBL" id="JADIKG010000012">
    <property type="protein sequence ID" value="MFK2873703.1"/>
    <property type="molecule type" value="Genomic_DNA"/>
</dbReference>
<dbReference type="Proteomes" id="UP001620405">
    <property type="component" value="Unassembled WGS sequence"/>
</dbReference>
<dbReference type="RefSeq" id="WP_284400594.1">
    <property type="nucleotide sequence ID" value="NZ_BSNQ01000009.1"/>
</dbReference>
<evidence type="ECO:0000259" key="3">
    <source>
        <dbReference type="Pfam" id="PF05229"/>
    </source>
</evidence>
<dbReference type="PANTHER" id="PTHR37089">
    <property type="entry name" value="PROTEIN U-RELATED"/>
    <property type="match status" value="1"/>
</dbReference>
<feature type="domain" description="Spore coat protein U/FanG" evidence="3">
    <location>
        <begin position="55"/>
        <end position="180"/>
    </location>
</feature>
<name>A0ABW8IUQ3_9GAMM</name>
<evidence type="ECO:0000256" key="1">
    <source>
        <dbReference type="SAM" id="MobiDB-lite"/>
    </source>
</evidence>
<reference evidence="4 5" key="1">
    <citation type="submission" date="2020-10" db="EMBL/GenBank/DDBJ databases">
        <title>Phylogeny of dyella-like bacteria.</title>
        <authorList>
            <person name="Fu J."/>
        </authorList>
    </citation>
    <scope>NUCLEOTIDE SEQUENCE [LARGE SCALE GENOMIC DNA]</scope>
    <source>
        <strain evidence="4 5">DHOB07</strain>
    </source>
</reference>
<sequence>MNKLIWRCGLAAVLLVFFGAPAHTQFTMPPPAEPVDPLPPSIHPLPPHAEPVPAAAECHIDTNVLNFGNYTSGQSRNLDMTMGWSLRCTEPTRLTASVSPSPDSGSFEYRLMRHQGGESATLKYQLYTEWSRSIAWGDGTGGSVPIVISVQSFSQVEAFGRVFANQDAVPGEYSDDILVTIEVE</sequence>
<keyword evidence="5" id="KW-1185">Reference proteome</keyword>
<accession>A0ABW8IUQ3</accession>
<evidence type="ECO:0000256" key="2">
    <source>
        <dbReference type="SAM" id="SignalP"/>
    </source>
</evidence>
<dbReference type="InterPro" id="IPR053167">
    <property type="entry name" value="Spore_coat_component"/>
</dbReference>
<gene>
    <name evidence="4" type="ORF">ISP13_09190</name>
</gene>
<evidence type="ECO:0000313" key="5">
    <source>
        <dbReference type="Proteomes" id="UP001620405"/>
    </source>
</evidence>
<dbReference type="PANTHER" id="PTHR37089:SF3">
    <property type="entry name" value="EXPORTED PROTEIN"/>
    <property type="match status" value="1"/>
</dbReference>
<dbReference type="SMART" id="SM00972">
    <property type="entry name" value="SCPU"/>
    <property type="match status" value="1"/>
</dbReference>
<feature type="chain" id="PRO_5046324151" evidence="2">
    <location>
        <begin position="23"/>
        <end position="184"/>
    </location>
</feature>
<keyword evidence="4" id="KW-0946">Virion</keyword>
<evidence type="ECO:0000313" key="4">
    <source>
        <dbReference type="EMBL" id="MFK2873703.1"/>
    </source>
</evidence>
<feature type="region of interest" description="Disordered" evidence="1">
    <location>
        <begin position="29"/>
        <end position="50"/>
    </location>
</feature>
<organism evidence="4 5">
    <name type="scientific">Dyella lipolytica</name>
    <dbReference type="NCBI Taxonomy" id="1867835"/>
    <lineage>
        <taxon>Bacteria</taxon>
        <taxon>Pseudomonadati</taxon>
        <taxon>Pseudomonadota</taxon>
        <taxon>Gammaproteobacteria</taxon>
        <taxon>Lysobacterales</taxon>
        <taxon>Rhodanobacteraceae</taxon>
        <taxon>Dyella</taxon>
    </lineage>
</organism>
<feature type="signal peptide" evidence="2">
    <location>
        <begin position="1"/>
        <end position="22"/>
    </location>
</feature>
<keyword evidence="4" id="KW-0167">Capsid protein</keyword>
<proteinExistence type="predicted"/>
<dbReference type="Pfam" id="PF05229">
    <property type="entry name" value="SCPU"/>
    <property type="match status" value="1"/>
</dbReference>
<comment type="caution">
    <text evidence="4">The sequence shown here is derived from an EMBL/GenBank/DDBJ whole genome shotgun (WGS) entry which is preliminary data.</text>
</comment>
<protein>
    <submittedName>
        <fullName evidence="4">Spore coat protein U domain-containing protein</fullName>
    </submittedName>
</protein>